<dbReference type="AlphaFoldDB" id="A0A6M2D5Y7"/>
<dbReference type="InterPro" id="IPR052110">
    <property type="entry name" value="MCFD2-like"/>
</dbReference>
<dbReference type="Gene3D" id="1.10.238.10">
    <property type="entry name" value="EF-hand"/>
    <property type="match status" value="1"/>
</dbReference>
<dbReference type="EMBL" id="GHWJ01008527">
    <property type="protein sequence ID" value="NOV41264.1"/>
    <property type="molecule type" value="Transcribed_RNA"/>
</dbReference>
<protein>
    <submittedName>
        <fullName evidence="5">Putative kazal/vwf domain protein</fullName>
    </submittedName>
</protein>
<accession>A0A6M2D5Y7</accession>
<dbReference type="PANTHER" id="PTHR23104:SF17">
    <property type="entry name" value="EF-HAND DOMAIN-CONTAINING PROTEIN"/>
    <property type="match status" value="1"/>
</dbReference>
<keyword evidence="3" id="KW-0106">Calcium</keyword>
<dbReference type="InterPro" id="IPR002048">
    <property type="entry name" value="EF_hand_dom"/>
</dbReference>
<dbReference type="PROSITE" id="PS00018">
    <property type="entry name" value="EF_HAND_1"/>
    <property type="match status" value="1"/>
</dbReference>
<dbReference type="PANTHER" id="PTHR23104">
    <property type="entry name" value="MULTIPLE COAGULATION FACTOR DEFICIENCY PROTEIN 2 NEURAL STEM CELL DERIVED NEURONAL SURVIVAL PROTEIN"/>
    <property type="match status" value="1"/>
</dbReference>
<evidence type="ECO:0000313" key="5">
    <source>
        <dbReference type="EMBL" id="NOV41264.1"/>
    </source>
</evidence>
<sequence length="165" mass="18926">MLSKSLLAMDAPVTTGRRRNFILYWALCVTIFSSCVHAHSHAHSHRKLPKAVQFREKWDATELIRDADHIKEDLANLVDIRDAGEMTEEQVTFYFFRMHDFDDNSMLDGIELTSAMQHSMEHFLDPSQLGPQSFDNLIMIVDGLLTFDTNNDGFLSYPEMRAGSK</sequence>
<dbReference type="SUPFAM" id="SSF47473">
    <property type="entry name" value="EF-hand"/>
    <property type="match status" value="1"/>
</dbReference>
<dbReference type="OrthoDB" id="289247at2759"/>
<dbReference type="InterPro" id="IPR018247">
    <property type="entry name" value="EF_Hand_1_Ca_BS"/>
</dbReference>
<dbReference type="PROSITE" id="PS51257">
    <property type="entry name" value="PROKAR_LIPOPROTEIN"/>
    <property type="match status" value="1"/>
</dbReference>
<evidence type="ECO:0000256" key="1">
    <source>
        <dbReference type="ARBA" id="ARBA00022729"/>
    </source>
</evidence>
<keyword evidence="2" id="KW-0677">Repeat</keyword>
<dbReference type="PROSITE" id="PS50222">
    <property type="entry name" value="EF_HAND_2"/>
    <property type="match status" value="1"/>
</dbReference>
<dbReference type="InterPro" id="IPR011992">
    <property type="entry name" value="EF-hand-dom_pair"/>
</dbReference>
<evidence type="ECO:0000259" key="4">
    <source>
        <dbReference type="PROSITE" id="PS50222"/>
    </source>
</evidence>
<name>A0A6M2D5Y7_RHIMP</name>
<organism evidence="5">
    <name type="scientific">Rhipicephalus microplus</name>
    <name type="common">Cattle tick</name>
    <name type="synonym">Boophilus microplus</name>
    <dbReference type="NCBI Taxonomy" id="6941"/>
    <lineage>
        <taxon>Eukaryota</taxon>
        <taxon>Metazoa</taxon>
        <taxon>Ecdysozoa</taxon>
        <taxon>Arthropoda</taxon>
        <taxon>Chelicerata</taxon>
        <taxon>Arachnida</taxon>
        <taxon>Acari</taxon>
        <taxon>Parasitiformes</taxon>
        <taxon>Ixodida</taxon>
        <taxon>Ixodoidea</taxon>
        <taxon>Ixodidae</taxon>
        <taxon>Rhipicephalinae</taxon>
        <taxon>Rhipicephalus</taxon>
        <taxon>Boophilus</taxon>
    </lineage>
</organism>
<feature type="domain" description="EF-hand" evidence="4">
    <location>
        <begin position="87"/>
        <end position="122"/>
    </location>
</feature>
<keyword evidence="1" id="KW-0732">Signal</keyword>
<evidence type="ECO:0000256" key="3">
    <source>
        <dbReference type="ARBA" id="ARBA00022837"/>
    </source>
</evidence>
<reference evidence="5" key="1">
    <citation type="submission" date="2019-09" db="EMBL/GenBank/DDBJ databases">
        <title>Organ-specific transcriptomic study of the physiology of the cattle tick, Rhipicephalus microplus.</title>
        <authorList>
            <person name="Tirloni L."/>
            <person name="Braz G."/>
            <person name="Gandara A.C.P."/>
            <person name="Sabadin G.A."/>
            <person name="da Silva R.M."/>
            <person name="Guizzo M.G."/>
            <person name="Machado J.A."/>
            <person name="Costa E.P."/>
            <person name="Gomes H.F."/>
            <person name="Moraes J."/>
            <person name="Mota M.B.S."/>
            <person name="Mesquita R.D."/>
            <person name="Alvarenga P.H."/>
            <person name="Alves F."/>
            <person name="Seixas A."/>
            <person name="da Fonseca R.N."/>
            <person name="Fogaca A."/>
            <person name="Logullo C."/>
            <person name="Tanaka A."/>
            <person name="Daffre S."/>
            <person name="Termignoni C."/>
            <person name="Vaz I.S.Jr."/>
            <person name="Oliveira P.L."/>
            <person name="Ribeiro J.M."/>
        </authorList>
    </citation>
    <scope>NUCLEOTIDE SEQUENCE</scope>
    <source>
        <strain evidence="5">Porto Alegre</strain>
    </source>
</reference>
<dbReference type="GO" id="GO:0005509">
    <property type="term" value="F:calcium ion binding"/>
    <property type="evidence" value="ECO:0007669"/>
    <property type="project" value="InterPro"/>
</dbReference>
<proteinExistence type="predicted"/>
<dbReference type="VEuPathDB" id="VectorBase:LOC119173458"/>
<evidence type="ECO:0000256" key="2">
    <source>
        <dbReference type="ARBA" id="ARBA00022737"/>
    </source>
</evidence>